<evidence type="ECO:0000256" key="1">
    <source>
        <dbReference type="SAM" id="Phobius"/>
    </source>
</evidence>
<keyword evidence="1" id="KW-0472">Membrane</keyword>
<comment type="caution">
    <text evidence="2">The sequence shown here is derived from an EMBL/GenBank/DDBJ whole genome shotgun (WGS) entry which is preliminary data.</text>
</comment>
<protein>
    <recommendedName>
        <fullName evidence="4">TATA box-binding protein-associated factor 1B</fullName>
    </recommendedName>
</protein>
<dbReference type="EMBL" id="LWCA01000916">
    <property type="protein sequence ID" value="OAF66498.1"/>
    <property type="molecule type" value="Genomic_DNA"/>
</dbReference>
<keyword evidence="1" id="KW-1133">Transmembrane helix</keyword>
<dbReference type="AlphaFoldDB" id="A0A177AWU5"/>
<accession>A0A177AWU5</accession>
<reference evidence="2 3" key="1">
    <citation type="submission" date="2016-04" db="EMBL/GenBank/DDBJ databases">
        <title>The genome of Intoshia linei affirms orthonectids as highly simplified spiralians.</title>
        <authorList>
            <person name="Mikhailov K.V."/>
            <person name="Slusarev G.S."/>
            <person name="Nikitin M.A."/>
            <person name="Logacheva M.D."/>
            <person name="Penin A."/>
            <person name="Aleoshin V."/>
            <person name="Panchin Y.V."/>
        </authorList>
    </citation>
    <scope>NUCLEOTIDE SEQUENCE [LARGE SCALE GENOMIC DNA]</scope>
    <source>
        <strain evidence="2">Intl2013</strain>
        <tissue evidence="2">Whole animal</tissue>
    </source>
</reference>
<gene>
    <name evidence="2" type="ORF">A3Q56_05774</name>
</gene>
<keyword evidence="1" id="KW-0812">Transmembrane</keyword>
<feature type="transmembrane region" description="Helical" evidence="1">
    <location>
        <begin position="63"/>
        <end position="83"/>
    </location>
</feature>
<name>A0A177AWU5_9BILA</name>
<dbReference type="Proteomes" id="UP000078046">
    <property type="component" value="Unassembled WGS sequence"/>
</dbReference>
<sequence>MNCENCGSGNFDLVDGMQYCSECFQQSQNFKSTIIDTQCDETTFNVTTDQSILIRRIKEKKKFIYNDLSMIQIFTYYLVYIFYNLILNVDDVCIL</sequence>
<evidence type="ECO:0008006" key="4">
    <source>
        <dbReference type="Google" id="ProtNLM"/>
    </source>
</evidence>
<evidence type="ECO:0000313" key="2">
    <source>
        <dbReference type="EMBL" id="OAF66498.1"/>
    </source>
</evidence>
<proteinExistence type="predicted"/>
<keyword evidence="3" id="KW-1185">Reference proteome</keyword>
<dbReference type="OrthoDB" id="9994135at2759"/>
<evidence type="ECO:0000313" key="3">
    <source>
        <dbReference type="Proteomes" id="UP000078046"/>
    </source>
</evidence>
<organism evidence="2 3">
    <name type="scientific">Intoshia linei</name>
    <dbReference type="NCBI Taxonomy" id="1819745"/>
    <lineage>
        <taxon>Eukaryota</taxon>
        <taxon>Metazoa</taxon>
        <taxon>Spiralia</taxon>
        <taxon>Lophotrochozoa</taxon>
        <taxon>Mesozoa</taxon>
        <taxon>Orthonectida</taxon>
        <taxon>Rhopaluridae</taxon>
        <taxon>Intoshia</taxon>
    </lineage>
</organism>